<accession>A0A7W5ZPF9</accession>
<dbReference type="EMBL" id="JACIBY010000006">
    <property type="protein sequence ID" value="MBB3839299.1"/>
    <property type="molecule type" value="Genomic_DNA"/>
</dbReference>
<proteinExistence type="predicted"/>
<protein>
    <recommendedName>
        <fullName evidence="4">T9SS type A sorting domain-containing protein</fullName>
    </recommendedName>
</protein>
<organism evidence="2 3">
    <name type="scientific">Runella defluvii</name>
    <dbReference type="NCBI Taxonomy" id="370973"/>
    <lineage>
        <taxon>Bacteria</taxon>
        <taxon>Pseudomonadati</taxon>
        <taxon>Bacteroidota</taxon>
        <taxon>Cytophagia</taxon>
        <taxon>Cytophagales</taxon>
        <taxon>Spirosomataceae</taxon>
        <taxon>Runella</taxon>
    </lineage>
</organism>
<reference evidence="2 3" key="1">
    <citation type="submission" date="2020-08" db="EMBL/GenBank/DDBJ databases">
        <title>Genomic Encyclopedia of Type Strains, Phase IV (KMG-IV): sequencing the most valuable type-strain genomes for metagenomic binning, comparative biology and taxonomic classification.</title>
        <authorList>
            <person name="Goeker M."/>
        </authorList>
    </citation>
    <scope>NUCLEOTIDE SEQUENCE [LARGE SCALE GENOMIC DNA]</scope>
    <source>
        <strain evidence="2 3">DSM 17976</strain>
    </source>
</reference>
<feature type="signal peptide" evidence="1">
    <location>
        <begin position="1"/>
        <end position="20"/>
    </location>
</feature>
<keyword evidence="3" id="KW-1185">Reference proteome</keyword>
<evidence type="ECO:0008006" key="4">
    <source>
        <dbReference type="Google" id="ProtNLM"/>
    </source>
</evidence>
<gene>
    <name evidence="2" type="ORF">FHS57_003305</name>
</gene>
<keyword evidence="1" id="KW-0732">Signal</keyword>
<name>A0A7W5ZPF9_9BACT</name>
<comment type="caution">
    <text evidence="2">The sequence shown here is derived from an EMBL/GenBank/DDBJ whole genome shotgun (WGS) entry which is preliminary data.</text>
</comment>
<dbReference type="AlphaFoldDB" id="A0A7W5ZPF9"/>
<evidence type="ECO:0000313" key="2">
    <source>
        <dbReference type="EMBL" id="MBB3839299.1"/>
    </source>
</evidence>
<dbReference type="Gene3D" id="2.60.40.10">
    <property type="entry name" value="Immunoglobulins"/>
    <property type="match status" value="1"/>
</dbReference>
<sequence>MRIKSYLLILGCVLSYVSQGQLSFTAAWDFENNSNGSSNNPNISVSSLNITGVRLLGYPVGQTGDAVSLQFWPTGELSSTDYAEVSVTSPNYRFSLSSISFSFNHTTDGPNQIAVRFSQDNFSNNLGTSPVGSGFAGLNVPLFVNDAQGTITFRIYGYAATSSQGALRLDNLRINGTVILNPLPVELTHFQGKPFSNQIELNWGTAWERNSSHFDIQRSADLKEFVTIGRTPSRGDHLTQTTYQFADLTPLVGINYYRLRQTDLDGSTEFSKIIAVKIEPEQPQIWVFENPTSAQSIRIRLHKLFPSELRLVSMLGQEIPFQWVSSGLDEYVLQTHVPQGYYWLIGTTNTTFINAKLFLMP</sequence>
<evidence type="ECO:0000256" key="1">
    <source>
        <dbReference type="SAM" id="SignalP"/>
    </source>
</evidence>
<evidence type="ECO:0000313" key="3">
    <source>
        <dbReference type="Proteomes" id="UP000541352"/>
    </source>
</evidence>
<dbReference type="Proteomes" id="UP000541352">
    <property type="component" value="Unassembled WGS sequence"/>
</dbReference>
<dbReference type="InterPro" id="IPR013783">
    <property type="entry name" value="Ig-like_fold"/>
</dbReference>
<dbReference type="RefSeq" id="WP_183975433.1">
    <property type="nucleotide sequence ID" value="NZ_JACIBY010000006.1"/>
</dbReference>
<feature type="chain" id="PRO_5030933159" description="T9SS type A sorting domain-containing protein" evidence="1">
    <location>
        <begin position="21"/>
        <end position="361"/>
    </location>
</feature>